<dbReference type="KEGG" id="sgf:HEP81_08040"/>
<dbReference type="Proteomes" id="UP000516422">
    <property type="component" value="Plasmid pSGRIFU2"/>
</dbReference>
<organism evidence="2 3">
    <name type="scientific">Streptomyces griseofuscus</name>
    <dbReference type="NCBI Taxonomy" id="146922"/>
    <lineage>
        <taxon>Bacteria</taxon>
        <taxon>Bacillati</taxon>
        <taxon>Actinomycetota</taxon>
        <taxon>Actinomycetes</taxon>
        <taxon>Kitasatosporales</taxon>
        <taxon>Streptomycetaceae</taxon>
        <taxon>Streptomyces</taxon>
    </lineage>
</organism>
<geneLocation type="plasmid" evidence="2 3">
    <name>pSGRIFU2</name>
</geneLocation>
<name>A0A7H1QD88_9ACTN</name>
<protein>
    <submittedName>
        <fullName evidence="2">Uncharacterized protein</fullName>
    </submittedName>
</protein>
<feature type="region of interest" description="Disordered" evidence="1">
    <location>
        <begin position="76"/>
        <end position="107"/>
    </location>
</feature>
<dbReference type="AlphaFoldDB" id="A0A7H1QD88"/>
<evidence type="ECO:0000313" key="2">
    <source>
        <dbReference type="EMBL" id="QNT98268.1"/>
    </source>
</evidence>
<keyword evidence="2" id="KW-0614">Plasmid</keyword>
<feature type="region of interest" description="Disordered" evidence="1">
    <location>
        <begin position="1"/>
        <end position="44"/>
    </location>
</feature>
<gene>
    <name evidence="2" type="ORF">HEP81_08040</name>
</gene>
<dbReference type="EMBL" id="CP051008">
    <property type="protein sequence ID" value="QNT98268.1"/>
    <property type="molecule type" value="Genomic_DNA"/>
</dbReference>
<reference evidence="2 3" key="1">
    <citation type="submission" date="2020-04" db="EMBL/GenBank/DDBJ databases">
        <title>Characterization and engineering of Streptomyces griseofuscus DSM40191 as a potential heterologous host for expression of BGCs.</title>
        <authorList>
            <person name="Gren T."/>
            <person name="Whitford C.M."/>
            <person name="Mohite O.S."/>
            <person name="Joergensen T.S."/>
            <person name="Nielsen J.B."/>
            <person name="Lee S.Y."/>
            <person name="Weber T."/>
        </authorList>
    </citation>
    <scope>NUCLEOTIDE SEQUENCE [LARGE SCALE GENOMIC DNA]</scope>
    <source>
        <strain evidence="2 3">DSM 40191</strain>
        <plasmid evidence="2 3">pSGRIFU2</plasmid>
    </source>
</reference>
<feature type="region of interest" description="Disordered" evidence="1">
    <location>
        <begin position="212"/>
        <end position="246"/>
    </location>
</feature>
<evidence type="ECO:0000313" key="3">
    <source>
        <dbReference type="Proteomes" id="UP000516422"/>
    </source>
</evidence>
<accession>A0A7H1QD88</accession>
<evidence type="ECO:0000256" key="1">
    <source>
        <dbReference type="SAM" id="MobiDB-lite"/>
    </source>
</evidence>
<proteinExistence type="predicted"/>
<sequence length="266" mass="29201">MGVTTDLQGRGVLEVDSAAQQVDRAAGAPGRPRINGDGGGRDRKLRQQLRGQCRIYEPYPARGAGELAPTYRAAVTRESSGGLHRRADEDGGARALPGRRSANRSHRLPLARRPRWTSCDTRASRYGASARVSPDGPSTRAPRRPVARSSSLEVARRRLQALHLIKTDRRAGEGSRAVWTARSCDCLGRALEGASRRVSQSASADECLVKQLKAPSRRPGARDRPSLQGRASGTSQRIDHERPARTARLRWMREVKKRWAGPQIRA</sequence>
<feature type="region of interest" description="Disordered" evidence="1">
    <location>
        <begin position="119"/>
        <end position="152"/>
    </location>
</feature>